<feature type="domain" description="Multiple myeloma tumor-associated protein 2-like N-terminal" evidence="2">
    <location>
        <begin position="8"/>
        <end position="84"/>
    </location>
</feature>
<feature type="compositionally biased region" description="Low complexity" evidence="1">
    <location>
        <begin position="215"/>
        <end position="226"/>
    </location>
</feature>
<evidence type="ECO:0000313" key="4">
    <source>
        <dbReference type="Proteomes" id="UP000663879"/>
    </source>
</evidence>
<dbReference type="InterPro" id="IPR019315">
    <property type="entry name" value="MMTA2_N"/>
</dbReference>
<feature type="compositionally biased region" description="Basic residues" evidence="1">
    <location>
        <begin position="200"/>
        <end position="210"/>
    </location>
</feature>
<dbReference type="PANTHER" id="PTHR14580">
    <property type="entry name" value="MULTIPLE MYELOMA TUMOR-ASSOCIATED PROTEIN 2 FAMILY MEMBER"/>
    <property type="match status" value="1"/>
</dbReference>
<dbReference type="Proteomes" id="UP000663879">
    <property type="component" value="Unassembled WGS sequence"/>
</dbReference>
<feature type="compositionally biased region" description="Basic residues" evidence="1">
    <location>
        <begin position="157"/>
        <end position="171"/>
    </location>
</feature>
<dbReference type="PANTHER" id="PTHR14580:SF0">
    <property type="entry name" value="MULTIPLE MYELOMA TUMOR-ASSOCIATED PROTEIN 2"/>
    <property type="match status" value="1"/>
</dbReference>
<accession>A0A813RSA7</accession>
<dbReference type="Pfam" id="PF10159">
    <property type="entry name" value="MMtag"/>
    <property type="match status" value="1"/>
</dbReference>
<comment type="caution">
    <text evidence="3">The sequence shown here is derived from an EMBL/GenBank/DDBJ whole genome shotgun (WGS) entry which is preliminary data.</text>
</comment>
<protein>
    <recommendedName>
        <fullName evidence="2">Multiple myeloma tumor-associated protein 2-like N-terminal domain-containing protein</fullName>
    </recommendedName>
</protein>
<dbReference type="InterPro" id="IPR039207">
    <property type="entry name" value="MMTAG2-like"/>
</dbReference>
<dbReference type="OrthoDB" id="5390672at2759"/>
<gene>
    <name evidence="3" type="ORF">OXX778_LOCUS5762</name>
</gene>
<proteinExistence type="predicted"/>
<evidence type="ECO:0000313" key="3">
    <source>
        <dbReference type="EMBL" id="CAF0786790.1"/>
    </source>
</evidence>
<evidence type="ECO:0000256" key="1">
    <source>
        <dbReference type="SAM" id="MobiDB-lite"/>
    </source>
</evidence>
<sequence>MYHPTRGGVRGGRDQFTWDSVKTDKDRECYLGHSLMAPVGRWQEGKDIMWYAKDGQQVSKEKKETSEFMKAKELEEQALMAALGYRIVKKQNEEIKSDILDDHVREDKTKIKREKFNMTQGPQIFEFDDKKELDNMLLKLLNKYGRDELFSALGGKKDKKKKKKEKRKNKRSSSSETESDSDDSRSRKRKKSRDRNDYKSRKRRDRRSRSRERSSSSSRSSNSDSD</sequence>
<feature type="region of interest" description="Disordered" evidence="1">
    <location>
        <begin position="151"/>
        <end position="226"/>
    </location>
</feature>
<dbReference type="AlphaFoldDB" id="A0A813RSA7"/>
<name>A0A813RSA7_9BILA</name>
<keyword evidence="4" id="KW-1185">Reference proteome</keyword>
<reference evidence="3" key="1">
    <citation type="submission" date="2021-02" db="EMBL/GenBank/DDBJ databases">
        <authorList>
            <person name="Nowell W R."/>
        </authorList>
    </citation>
    <scope>NUCLEOTIDE SEQUENCE</scope>
    <source>
        <strain evidence="3">Ploen Becks lab</strain>
    </source>
</reference>
<evidence type="ECO:0000259" key="2">
    <source>
        <dbReference type="Pfam" id="PF10159"/>
    </source>
</evidence>
<organism evidence="3 4">
    <name type="scientific">Brachionus calyciflorus</name>
    <dbReference type="NCBI Taxonomy" id="104777"/>
    <lineage>
        <taxon>Eukaryota</taxon>
        <taxon>Metazoa</taxon>
        <taxon>Spiralia</taxon>
        <taxon>Gnathifera</taxon>
        <taxon>Rotifera</taxon>
        <taxon>Eurotatoria</taxon>
        <taxon>Monogononta</taxon>
        <taxon>Pseudotrocha</taxon>
        <taxon>Ploima</taxon>
        <taxon>Brachionidae</taxon>
        <taxon>Brachionus</taxon>
    </lineage>
</organism>
<dbReference type="EMBL" id="CAJNOC010000645">
    <property type="protein sequence ID" value="CAF0786790.1"/>
    <property type="molecule type" value="Genomic_DNA"/>
</dbReference>